<dbReference type="EMBL" id="JAWLKA010000045">
    <property type="protein sequence ID" value="MDV6286752.1"/>
    <property type="molecule type" value="Genomic_DNA"/>
</dbReference>
<reference evidence="4 5" key="1">
    <citation type="submission" date="2023-10" db="EMBL/GenBank/DDBJ databases">
        <title>Development of a sustainable strategy for remediation of hydrocarbon-contaminated territories based on the waste exchange concept.</title>
        <authorList>
            <person name="Krivoruchko A."/>
        </authorList>
    </citation>
    <scope>NUCLEOTIDE SEQUENCE [LARGE SCALE GENOMIC DNA]</scope>
    <source>
        <strain evidence="4 5">IEGM 60</strain>
    </source>
</reference>
<dbReference type="InterPro" id="IPR024412">
    <property type="entry name" value="Lsr2_dim_dom"/>
</dbReference>
<dbReference type="InterPro" id="IPR042261">
    <property type="entry name" value="Lsr2-like_dimerization"/>
</dbReference>
<proteinExistence type="predicted"/>
<protein>
    <submittedName>
        <fullName evidence="4">Lsr2 family protein</fullName>
    </submittedName>
</protein>
<keyword evidence="5" id="KW-1185">Reference proteome</keyword>
<accession>A0ABU4CT39</accession>
<dbReference type="Gene3D" id="4.10.320.10">
    <property type="entry name" value="E3-binding domain"/>
    <property type="match status" value="1"/>
</dbReference>
<keyword evidence="1" id="KW-0238">DNA-binding</keyword>
<sequence length="126" mass="14056">MARKVVVELVDDIDGTVFGEDGESITFSVNGVDYEIDLKGKHASKFHKQIGFFIEHATRVGGRKRRSDRFVVSDAPVRRRGNGKEIRALAVEQGYEISSRGRIPAEVEQAFQDAHRTRRSVDAIAA</sequence>
<dbReference type="Pfam" id="PF11774">
    <property type="entry name" value="Lsr2"/>
    <property type="match status" value="1"/>
</dbReference>
<evidence type="ECO:0000256" key="1">
    <source>
        <dbReference type="ARBA" id="ARBA00023125"/>
    </source>
</evidence>
<dbReference type="Proteomes" id="UP001185737">
    <property type="component" value="Unassembled WGS sequence"/>
</dbReference>
<dbReference type="Gene3D" id="3.30.60.230">
    <property type="entry name" value="Lsr2, dimerization domain"/>
    <property type="match status" value="1"/>
</dbReference>
<organism evidence="4 5">
    <name type="scientific">Rhodococcus jostii</name>
    <dbReference type="NCBI Taxonomy" id="132919"/>
    <lineage>
        <taxon>Bacteria</taxon>
        <taxon>Bacillati</taxon>
        <taxon>Actinomycetota</taxon>
        <taxon>Actinomycetes</taxon>
        <taxon>Mycobacteriales</taxon>
        <taxon>Nocardiaceae</taxon>
        <taxon>Rhodococcus</taxon>
    </lineage>
</organism>
<comment type="caution">
    <text evidence="4">The sequence shown here is derived from an EMBL/GenBank/DDBJ whole genome shotgun (WGS) entry which is preliminary data.</text>
</comment>
<gene>
    <name evidence="4" type="ORF">R3Q59_40460</name>
</gene>
<dbReference type="RefSeq" id="WP_317571734.1">
    <property type="nucleotide sequence ID" value="NZ_JAWLKA010000045.1"/>
</dbReference>
<dbReference type="InterPro" id="IPR036625">
    <property type="entry name" value="E3-bd_dom_sf"/>
</dbReference>
<name>A0ABU4CT39_RHOJO</name>
<feature type="domain" description="Lsr2 DNA-binding" evidence="3">
    <location>
        <begin position="80"/>
        <end position="114"/>
    </location>
</feature>
<evidence type="ECO:0000259" key="3">
    <source>
        <dbReference type="Pfam" id="PF23359"/>
    </source>
</evidence>
<dbReference type="Pfam" id="PF23359">
    <property type="entry name" value="Lsr2_DNA-bd"/>
    <property type="match status" value="1"/>
</dbReference>
<dbReference type="InterPro" id="IPR055370">
    <property type="entry name" value="Lsr2_DNA-bd"/>
</dbReference>
<evidence type="ECO:0000259" key="2">
    <source>
        <dbReference type="Pfam" id="PF11774"/>
    </source>
</evidence>
<evidence type="ECO:0000313" key="5">
    <source>
        <dbReference type="Proteomes" id="UP001185737"/>
    </source>
</evidence>
<feature type="domain" description="Lsr2 dimerization" evidence="2">
    <location>
        <begin position="1"/>
        <end position="61"/>
    </location>
</feature>
<evidence type="ECO:0000313" key="4">
    <source>
        <dbReference type="EMBL" id="MDV6286752.1"/>
    </source>
</evidence>